<evidence type="ECO:0000313" key="2">
    <source>
        <dbReference type="EMBL" id="EMB13214.1"/>
    </source>
</evidence>
<comment type="caution">
    <text evidence="2">The sequence shown here is derived from an EMBL/GenBank/DDBJ whole genome shotgun (WGS) entry which is preliminary data.</text>
</comment>
<protein>
    <submittedName>
        <fullName evidence="2">Membrane protein</fullName>
    </submittedName>
</protein>
<feature type="transmembrane region" description="Helical" evidence="1">
    <location>
        <begin position="12"/>
        <end position="30"/>
    </location>
</feature>
<dbReference type="Proteomes" id="UP000011529">
    <property type="component" value="Unassembled WGS sequence"/>
</dbReference>
<keyword evidence="3" id="KW-1185">Reference proteome</keyword>
<proteinExistence type="predicted"/>
<evidence type="ECO:0000313" key="3">
    <source>
        <dbReference type="Proteomes" id="UP000011529"/>
    </source>
</evidence>
<dbReference type="PATRIC" id="fig|1263867.3.peg.6507"/>
<dbReference type="AlphaFoldDB" id="M2AT90"/>
<evidence type="ECO:0000256" key="1">
    <source>
        <dbReference type="SAM" id="Phobius"/>
    </source>
</evidence>
<sequence>MNMDIRTTTIARLLAATFFAALAIHFYLLLRPYPLIGIPITLALAGAAINVGLRGRSGLVNGIVIGAVLVPFFIAISAVFR</sequence>
<reference evidence="2" key="2">
    <citation type="journal article" date="2013" name="Mar. Genomics">
        <title>Expression of sulfatases in Rhodopirellula baltica and the diversity of sulfatases in the genus Rhodopirellula.</title>
        <authorList>
            <person name="Wegner C.E."/>
            <person name="Richter-Heitmann T."/>
            <person name="Klindworth A."/>
            <person name="Klockow C."/>
            <person name="Richter M."/>
            <person name="Achstetter T."/>
            <person name="Glockner F.O."/>
            <person name="Harder J."/>
        </authorList>
    </citation>
    <scope>NUCLEOTIDE SEQUENCE [LARGE SCALE GENOMIC DNA]</scope>
    <source>
        <strain evidence="2">6C</strain>
    </source>
</reference>
<organism evidence="2 3">
    <name type="scientific">Rhodopirellula europaea 6C</name>
    <dbReference type="NCBI Taxonomy" id="1263867"/>
    <lineage>
        <taxon>Bacteria</taxon>
        <taxon>Pseudomonadati</taxon>
        <taxon>Planctomycetota</taxon>
        <taxon>Planctomycetia</taxon>
        <taxon>Pirellulales</taxon>
        <taxon>Pirellulaceae</taxon>
        <taxon>Rhodopirellula</taxon>
    </lineage>
</organism>
<name>M2AT90_9BACT</name>
<dbReference type="EMBL" id="ANMO01000271">
    <property type="protein sequence ID" value="EMB13214.1"/>
    <property type="molecule type" value="Genomic_DNA"/>
</dbReference>
<reference evidence="2" key="1">
    <citation type="submission" date="2012-11" db="EMBL/GenBank/DDBJ databases">
        <title>Permanent draft genomes of Rhodopirellula europaea strain SH398 and 6C.</title>
        <authorList>
            <person name="Richter M."/>
            <person name="Richter-Heitmann T."/>
            <person name="Frank C."/>
            <person name="Harder J."/>
            <person name="Glockner F.O."/>
        </authorList>
    </citation>
    <scope>NUCLEOTIDE SEQUENCE</scope>
    <source>
        <strain evidence="2">6C</strain>
    </source>
</reference>
<keyword evidence="1" id="KW-1133">Transmembrane helix</keyword>
<gene>
    <name evidence="2" type="ORF">RE6C_06070</name>
</gene>
<keyword evidence="1" id="KW-0812">Transmembrane</keyword>
<feature type="transmembrane region" description="Helical" evidence="1">
    <location>
        <begin position="60"/>
        <end position="80"/>
    </location>
</feature>
<keyword evidence="1" id="KW-0472">Membrane</keyword>
<feature type="transmembrane region" description="Helical" evidence="1">
    <location>
        <begin position="36"/>
        <end position="53"/>
    </location>
</feature>
<accession>M2AT90</accession>